<sequence length="191" mass="20077">MKQVGKRPMVGTAPLRPTWALGEDIQQFLHMQGGWWPRAPCPVSPFTPGALAQPWQGLTPLPPCPWRGSPPPGILPPWPSDCLVLQPSLPCVPGDLLAASSGKPRPQTSPMLQIETPPPPQRMFSCCPAACTLHTLVSSTAPWPSPAHPLSPSQGSLGTACRAVSSPALSPAGTWHCPAPPCPLRLAPAQA</sequence>
<accession>A0ABN8ZQ20</accession>
<reference evidence="1" key="1">
    <citation type="submission" date="2023-04" db="EMBL/GenBank/DDBJ databases">
        <authorList>
            <consortium name="ELIXIR-Norway"/>
        </authorList>
    </citation>
    <scope>NUCLEOTIDE SEQUENCE [LARGE SCALE GENOMIC DNA]</scope>
</reference>
<proteinExistence type="predicted"/>
<name>A0ABN8ZQ20_RANTA</name>
<evidence type="ECO:0000313" key="1">
    <source>
        <dbReference type="EMBL" id="CAI9174867.1"/>
    </source>
</evidence>
<gene>
    <name evidence="1" type="ORF">MRATA1EN1_LOCUS23829</name>
</gene>
<evidence type="ECO:0000313" key="2">
    <source>
        <dbReference type="Proteomes" id="UP001176941"/>
    </source>
</evidence>
<protein>
    <submittedName>
        <fullName evidence="1">Uncharacterized protein</fullName>
    </submittedName>
</protein>
<dbReference type="Proteomes" id="UP001176941">
    <property type="component" value="Chromosome 4"/>
</dbReference>
<dbReference type="EMBL" id="OX459940">
    <property type="protein sequence ID" value="CAI9174867.1"/>
    <property type="molecule type" value="Genomic_DNA"/>
</dbReference>
<organism evidence="1 2">
    <name type="scientific">Rangifer tarandus platyrhynchus</name>
    <name type="common">Svalbard reindeer</name>
    <dbReference type="NCBI Taxonomy" id="3082113"/>
    <lineage>
        <taxon>Eukaryota</taxon>
        <taxon>Metazoa</taxon>
        <taxon>Chordata</taxon>
        <taxon>Craniata</taxon>
        <taxon>Vertebrata</taxon>
        <taxon>Euteleostomi</taxon>
        <taxon>Mammalia</taxon>
        <taxon>Eutheria</taxon>
        <taxon>Laurasiatheria</taxon>
        <taxon>Artiodactyla</taxon>
        <taxon>Ruminantia</taxon>
        <taxon>Pecora</taxon>
        <taxon>Cervidae</taxon>
        <taxon>Odocoileinae</taxon>
        <taxon>Rangifer</taxon>
    </lineage>
</organism>
<keyword evidence="2" id="KW-1185">Reference proteome</keyword>